<sequence length="487" mass="56313">MEDDRISCLPEEIRDHIVSYLSMEEAIRTSVLSRKWRKVCSSLTNLKFKQSYFERVKRLNLQQFIEIINQTLAQHDGSDINKFELLFDVAYKEGDQLFVPHLNEWVSFAVNHNVRKLYIWGKDWQKFRFTSSSLTTTTTTYDSLEILTLGVITLQELPRNIKFPNLKSLILLMLDVSNATVIQQLLSASPMLDYFSMSLRYIKDDSSNKILHITPANLSCFCLRGWKPFHQIKFCSKNIQKLLYQGEPPKFDSDILSTVWQAKFIVNTGLPSSPRIALRHALNYLEALLGLPSTNTTATDHHWASKILMDLRNVFKLHLGCYFVEFLTMERGLLARLPTSCSNLKHLTLDLYPTKNQVQVITFLLKSYPNLQVLYINIKQQYGEEEEEEEEEEYTFNMDESWKTEELNTDGMLEQLNGVQIESFKGSESEFDLVRFLLGNAGVLQDMNIILSKENQTDAATSFYIKEKIEMLTRASPIVDVSVSEIN</sequence>
<dbReference type="Proteomes" id="UP000230069">
    <property type="component" value="Unassembled WGS sequence"/>
</dbReference>
<dbReference type="InterPro" id="IPR055411">
    <property type="entry name" value="LRR_FXL15/At3g58940/PEG3-like"/>
</dbReference>
<dbReference type="PANTHER" id="PTHR31900:SF32">
    <property type="entry name" value="F-BOX_RNI_FBD-LIKE DOMAIN PROTEIN"/>
    <property type="match status" value="1"/>
</dbReference>
<protein>
    <recommendedName>
        <fullName evidence="1">F-box domain-containing protein</fullName>
    </recommendedName>
</protein>
<reference evidence="2 3" key="1">
    <citation type="submission" date="2017-09" db="EMBL/GenBank/DDBJ databases">
        <title>WGS assembly of Aquilegia coerulea Goldsmith.</title>
        <authorList>
            <person name="Hodges S."/>
            <person name="Kramer E."/>
            <person name="Nordborg M."/>
            <person name="Tomkins J."/>
            <person name="Borevitz J."/>
            <person name="Derieg N."/>
            <person name="Yan J."/>
            <person name="Mihaltcheva S."/>
            <person name="Hayes R.D."/>
            <person name="Rokhsar D."/>
        </authorList>
    </citation>
    <scope>NUCLEOTIDE SEQUENCE [LARGE SCALE GENOMIC DNA]</scope>
    <source>
        <strain evidence="3">cv. Goldsmith</strain>
    </source>
</reference>
<dbReference type="InterPro" id="IPR001810">
    <property type="entry name" value="F-box_dom"/>
</dbReference>
<dbReference type="FunCoup" id="A0A2G5EC01">
    <property type="interactions" value="161"/>
</dbReference>
<dbReference type="Pfam" id="PF24758">
    <property type="entry name" value="LRR_At5g56370"/>
    <property type="match status" value="1"/>
</dbReference>
<dbReference type="SMART" id="SM00256">
    <property type="entry name" value="FBOX"/>
    <property type="match status" value="1"/>
</dbReference>
<dbReference type="SUPFAM" id="SSF81383">
    <property type="entry name" value="F-box domain"/>
    <property type="match status" value="1"/>
</dbReference>
<dbReference type="Gene3D" id="1.20.1280.50">
    <property type="match status" value="1"/>
</dbReference>
<dbReference type="AlphaFoldDB" id="A0A2G5EC01"/>
<accession>A0A2G5EC01</accession>
<proteinExistence type="predicted"/>
<dbReference type="PROSITE" id="PS50181">
    <property type="entry name" value="FBOX"/>
    <property type="match status" value="1"/>
</dbReference>
<evidence type="ECO:0000259" key="1">
    <source>
        <dbReference type="PROSITE" id="PS50181"/>
    </source>
</evidence>
<dbReference type="EMBL" id="KZ305026">
    <property type="protein sequence ID" value="PIA53293.1"/>
    <property type="molecule type" value="Genomic_DNA"/>
</dbReference>
<dbReference type="InterPro" id="IPR006566">
    <property type="entry name" value="FBD"/>
</dbReference>
<dbReference type="OrthoDB" id="1933477at2759"/>
<evidence type="ECO:0000313" key="3">
    <source>
        <dbReference type="Proteomes" id="UP000230069"/>
    </source>
</evidence>
<feature type="domain" description="F-box" evidence="1">
    <location>
        <begin position="3"/>
        <end position="51"/>
    </location>
</feature>
<dbReference type="InterPro" id="IPR050232">
    <property type="entry name" value="FBL13/AtMIF1-like"/>
</dbReference>
<dbReference type="InterPro" id="IPR036047">
    <property type="entry name" value="F-box-like_dom_sf"/>
</dbReference>
<dbReference type="PANTHER" id="PTHR31900">
    <property type="entry name" value="F-BOX/RNI SUPERFAMILY PROTEIN-RELATED"/>
    <property type="match status" value="1"/>
</dbReference>
<evidence type="ECO:0000313" key="2">
    <source>
        <dbReference type="EMBL" id="PIA53294.1"/>
    </source>
</evidence>
<dbReference type="EMBL" id="KZ305026">
    <property type="protein sequence ID" value="PIA53294.1"/>
    <property type="molecule type" value="Genomic_DNA"/>
</dbReference>
<name>A0A2G5EC01_AQUCA</name>
<gene>
    <name evidence="2" type="ORF">AQUCO_00900104v1</name>
</gene>
<organism evidence="2 3">
    <name type="scientific">Aquilegia coerulea</name>
    <name type="common">Rocky mountain columbine</name>
    <dbReference type="NCBI Taxonomy" id="218851"/>
    <lineage>
        <taxon>Eukaryota</taxon>
        <taxon>Viridiplantae</taxon>
        <taxon>Streptophyta</taxon>
        <taxon>Embryophyta</taxon>
        <taxon>Tracheophyta</taxon>
        <taxon>Spermatophyta</taxon>
        <taxon>Magnoliopsida</taxon>
        <taxon>Ranunculales</taxon>
        <taxon>Ranunculaceae</taxon>
        <taxon>Thalictroideae</taxon>
        <taxon>Aquilegia</taxon>
    </lineage>
</organism>
<keyword evidence="3" id="KW-1185">Reference proteome</keyword>
<dbReference type="SMART" id="SM00579">
    <property type="entry name" value="FBD"/>
    <property type="match status" value="1"/>
</dbReference>
<dbReference type="Pfam" id="PF08387">
    <property type="entry name" value="FBD"/>
    <property type="match status" value="1"/>
</dbReference>
<dbReference type="Pfam" id="PF00646">
    <property type="entry name" value="F-box"/>
    <property type="match status" value="1"/>
</dbReference>